<dbReference type="OrthoDB" id="6419659at2759"/>
<evidence type="ECO:0000256" key="3">
    <source>
        <dbReference type="SAM" id="SignalP"/>
    </source>
</evidence>
<comment type="caution">
    <text evidence="5">The sequence shown here is derived from an EMBL/GenBank/DDBJ whole genome shotgun (WGS) entry which is preliminary data.</text>
</comment>
<dbReference type="Pfam" id="PF00795">
    <property type="entry name" value="CN_hydrolase"/>
    <property type="match status" value="1"/>
</dbReference>
<proteinExistence type="inferred from homology"/>
<comment type="similarity">
    <text evidence="1">Belongs to the carbon-nitrogen hydrolase superfamily. BTD/VNN family.</text>
</comment>
<evidence type="ECO:0000259" key="4">
    <source>
        <dbReference type="PROSITE" id="PS50263"/>
    </source>
</evidence>
<dbReference type="Gene3D" id="3.60.110.10">
    <property type="entry name" value="Carbon-nitrogen hydrolase"/>
    <property type="match status" value="1"/>
</dbReference>
<dbReference type="InterPro" id="IPR040154">
    <property type="entry name" value="Biotinidase/VNN"/>
</dbReference>
<keyword evidence="6" id="KW-1185">Reference proteome</keyword>
<dbReference type="InterPro" id="IPR043957">
    <property type="entry name" value="Vanin_C"/>
</dbReference>
<keyword evidence="3" id="KW-0732">Signal</keyword>
<dbReference type="EMBL" id="BMAO01011237">
    <property type="protein sequence ID" value="GFQ72135.1"/>
    <property type="molecule type" value="Genomic_DNA"/>
</dbReference>
<dbReference type="InterPro" id="IPR036526">
    <property type="entry name" value="C-N_Hydrolase_sf"/>
</dbReference>
<evidence type="ECO:0000313" key="6">
    <source>
        <dbReference type="Proteomes" id="UP000887116"/>
    </source>
</evidence>
<feature type="domain" description="CN hydrolase" evidence="4">
    <location>
        <begin position="39"/>
        <end position="319"/>
    </location>
</feature>
<protein>
    <submittedName>
        <fullName evidence="5">Biotinidase</fullName>
    </submittedName>
</protein>
<dbReference type="InterPro" id="IPR003010">
    <property type="entry name" value="C-N_Hydrolase"/>
</dbReference>
<keyword evidence="2" id="KW-0378">Hydrolase</keyword>
<dbReference type="PANTHER" id="PTHR10609">
    <property type="entry name" value="BIOTINIDASE-RELATED"/>
    <property type="match status" value="1"/>
</dbReference>
<evidence type="ECO:0000313" key="5">
    <source>
        <dbReference type="EMBL" id="GFQ72135.1"/>
    </source>
</evidence>
<feature type="chain" id="PRO_5036499832" evidence="3">
    <location>
        <begin position="26"/>
        <end position="520"/>
    </location>
</feature>
<feature type="signal peptide" evidence="3">
    <location>
        <begin position="1"/>
        <end position="25"/>
    </location>
</feature>
<evidence type="ECO:0000256" key="2">
    <source>
        <dbReference type="ARBA" id="ARBA00022801"/>
    </source>
</evidence>
<reference evidence="5" key="1">
    <citation type="submission" date="2020-07" db="EMBL/GenBank/DDBJ databases">
        <title>Multicomponent nature underlies the extraordinary mechanical properties of spider dragline silk.</title>
        <authorList>
            <person name="Kono N."/>
            <person name="Nakamura H."/>
            <person name="Mori M."/>
            <person name="Yoshida Y."/>
            <person name="Ohtoshi R."/>
            <person name="Malay A.D."/>
            <person name="Moran D.A.P."/>
            <person name="Tomita M."/>
            <person name="Numata K."/>
            <person name="Arakawa K."/>
        </authorList>
    </citation>
    <scope>NUCLEOTIDE SEQUENCE</scope>
</reference>
<dbReference type="Proteomes" id="UP000887116">
    <property type="component" value="Unassembled WGS sequence"/>
</dbReference>
<dbReference type="GO" id="GO:0016787">
    <property type="term" value="F:hydrolase activity"/>
    <property type="evidence" value="ECO:0007669"/>
    <property type="project" value="UniProtKB-KW"/>
</dbReference>
<sequence>MQKKMFCTTFLLAVFQGWAMSSVSAATDTYFTAAAFEFVQSQNCTMDPEAAKQVVKHNLDIFIQVAKLAKSKGADILDFPEYAIFPECNRAETPLFSEVVPNPHKGKYNPCVDQQQFADRPQLITLSCMARNNSMVIQANMGDIDPCKGKPGCPPAGHLQFNTNVVFDRDGTLLVRYRKEHLWYEYAMDLPRHKQNPKFTTDFGTFLSYVCYDILLERIVEVEKEDKVDGIVFSTMWENTMPLGMTVDYFQSWAMGNNLTLIAADIQLPGQKAVGSGIFHGSYGALAYTFNPDGISKLIVARVPRKNYALTEPKSSITAVLQNGTTFDYLSEGDHVETEGSENILPHWQNDYLDDRYHVINMENFTLVKITEPSDRLEACNNGMCCVLDYSADNITQNYYFAVFNGSQQTFESYSWGEEDCLLVRCDPADGRECAAFPLRTDDVFHHVFLKANFSTPYIYPSVIGNGMRLISRQEWDFSQALEPDVYNAVINFNKEEGRQLVVIGLKGRCYNRDPPSSFF</sequence>
<name>A0A8X6I7D0_TRICU</name>
<dbReference type="PANTHER" id="PTHR10609:SF27">
    <property type="entry name" value="CN HYDROLASE DOMAIN-CONTAINING PROTEIN-RELATED"/>
    <property type="match status" value="1"/>
</dbReference>
<gene>
    <name evidence="5" type="primary">Btd</name>
    <name evidence="5" type="ORF">TNCT_472891</name>
</gene>
<organism evidence="5 6">
    <name type="scientific">Trichonephila clavata</name>
    <name type="common">Joro spider</name>
    <name type="synonym">Nephila clavata</name>
    <dbReference type="NCBI Taxonomy" id="2740835"/>
    <lineage>
        <taxon>Eukaryota</taxon>
        <taxon>Metazoa</taxon>
        <taxon>Ecdysozoa</taxon>
        <taxon>Arthropoda</taxon>
        <taxon>Chelicerata</taxon>
        <taxon>Arachnida</taxon>
        <taxon>Araneae</taxon>
        <taxon>Araneomorphae</taxon>
        <taxon>Entelegynae</taxon>
        <taxon>Araneoidea</taxon>
        <taxon>Nephilidae</taxon>
        <taxon>Trichonephila</taxon>
    </lineage>
</organism>
<dbReference type="AlphaFoldDB" id="A0A8X6I7D0"/>
<dbReference type="SUPFAM" id="SSF56317">
    <property type="entry name" value="Carbon-nitrogen hydrolase"/>
    <property type="match status" value="1"/>
</dbReference>
<evidence type="ECO:0000256" key="1">
    <source>
        <dbReference type="ARBA" id="ARBA00008225"/>
    </source>
</evidence>
<dbReference type="Pfam" id="PF19018">
    <property type="entry name" value="Vanin_C"/>
    <property type="match status" value="1"/>
</dbReference>
<dbReference type="PROSITE" id="PS50263">
    <property type="entry name" value="CN_HYDROLASE"/>
    <property type="match status" value="1"/>
</dbReference>
<accession>A0A8X6I7D0</accession>